<name>A0ABS2U313_9ACTN</name>
<accession>A0ABS2U313</accession>
<proteinExistence type="predicted"/>
<feature type="compositionally biased region" description="Polar residues" evidence="1">
    <location>
        <begin position="37"/>
        <end position="50"/>
    </location>
</feature>
<protein>
    <submittedName>
        <fullName evidence="2">Uncharacterized protein</fullName>
    </submittedName>
</protein>
<dbReference type="Proteomes" id="UP000749040">
    <property type="component" value="Unassembled WGS sequence"/>
</dbReference>
<dbReference type="RefSeq" id="WP_205363584.1">
    <property type="nucleotide sequence ID" value="NZ_JADKYB010000030.1"/>
</dbReference>
<feature type="region of interest" description="Disordered" evidence="1">
    <location>
        <begin position="1"/>
        <end position="121"/>
    </location>
</feature>
<feature type="compositionally biased region" description="Low complexity" evidence="1">
    <location>
        <begin position="10"/>
        <end position="20"/>
    </location>
</feature>
<keyword evidence="3" id="KW-1185">Reference proteome</keyword>
<gene>
    <name evidence="2" type="ORF">ITX44_36625</name>
</gene>
<evidence type="ECO:0000313" key="2">
    <source>
        <dbReference type="EMBL" id="MBM9509989.1"/>
    </source>
</evidence>
<comment type="caution">
    <text evidence="2">The sequence shown here is derived from an EMBL/GenBank/DDBJ whole genome shotgun (WGS) entry which is preliminary data.</text>
</comment>
<feature type="compositionally biased region" description="Low complexity" evidence="1">
    <location>
        <begin position="80"/>
        <end position="108"/>
    </location>
</feature>
<dbReference type="EMBL" id="JADKYB010000030">
    <property type="protein sequence ID" value="MBM9509989.1"/>
    <property type="molecule type" value="Genomic_DNA"/>
</dbReference>
<organism evidence="2 3">
    <name type="scientific">Actinacidiphila acididurans</name>
    <dbReference type="NCBI Taxonomy" id="2784346"/>
    <lineage>
        <taxon>Bacteria</taxon>
        <taxon>Bacillati</taxon>
        <taxon>Actinomycetota</taxon>
        <taxon>Actinomycetes</taxon>
        <taxon>Kitasatosporales</taxon>
        <taxon>Streptomycetaceae</taxon>
        <taxon>Actinacidiphila</taxon>
    </lineage>
</organism>
<reference evidence="2 3" key="1">
    <citation type="submission" date="2021-01" db="EMBL/GenBank/DDBJ databases">
        <title>Streptomyces acididurans sp. nov., isolated from a peat swamp forest soil.</title>
        <authorList>
            <person name="Chantavorakit T."/>
            <person name="Duangmal K."/>
        </authorList>
    </citation>
    <scope>NUCLEOTIDE SEQUENCE [LARGE SCALE GENOMIC DNA]</scope>
    <source>
        <strain evidence="2 3">KK5PA1</strain>
    </source>
</reference>
<evidence type="ECO:0000256" key="1">
    <source>
        <dbReference type="SAM" id="MobiDB-lite"/>
    </source>
</evidence>
<evidence type="ECO:0000313" key="3">
    <source>
        <dbReference type="Proteomes" id="UP000749040"/>
    </source>
</evidence>
<sequence length="152" mass="15652">MPPRTRKTTPKPADPAAPDASGPEEPQLPAADDGKPGTTSPDGQDQTPTATPDDKPQDTPPADVDADAEAEAATGDRDAAAQASATADPGAQDPEPAAPEALEATAEAFHWETPAGDRDDPCRLCMPHGVQLSAGSVGCQHGQWVRVRDDDQ</sequence>